<protein>
    <submittedName>
        <fullName evidence="2">Uncharacterized protein</fullName>
    </submittedName>
</protein>
<proteinExistence type="predicted"/>
<organism evidence="2 3">
    <name type="scientific">Tritrichomonas musculus</name>
    <dbReference type="NCBI Taxonomy" id="1915356"/>
    <lineage>
        <taxon>Eukaryota</taxon>
        <taxon>Metamonada</taxon>
        <taxon>Parabasalia</taxon>
        <taxon>Tritrichomonadida</taxon>
        <taxon>Tritrichomonadidae</taxon>
        <taxon>Tritrichomonas</taxon>
    </lineage>
</organism>
<dbReference type="EMBL" id="JAPFFF010000011">
    <property type="protein sequence ID" value="KAK8878288.1"/>
    <property type="molecule type" value="Genomic_DNA"/>
</dbReference>
<evidence type="ECO:0000256" key="1">
    <source>
        <dbReference type="SAM" id="MobiDB-lite"/>
    </source>
</evidence>
<evidence type="ECO:0000313" key="3">
    <source>
        <dbReference type="Proteomes" id="UP001470230"/>
    </source>
</evidence>
<sequence length="262" mass="29509">MATNLGFSLPQPNQIIEFPQQENIKLAEKKQRLLTELAAIENGLNLFDWLNPERNTLQTSVTDVPCGVELLSVQEQGKRTRLDMNQASNELSEIIEEIGSNPTPYSYNVSRPTPTCEAICNHAHVFFSELRRMKESRIGLSTPFGLIHPKTDCDPPPADNAADEDNAATKRVHPFFPDIKGIRPLLGNMKQQLGEFPNFIKNPPDDEECEELRMAQSSDCYKKHILEICGSSSDDEFNPDSPLETLRPPIPSCYNMPTPQRM</sequence>
<dbReference type="Proteomes" id="UP001470230">
    <property type="component" value="Unassembled WGS sequence"/>
</dbReference>
<gene>
    <name evidence="2" type="ORF">M9Y10_005053</name>
</gene>
<name>A0ABR2JLI8_9EUKA</name>
<feature type="region of interest" description="Disordered" evidence="1">
    <location>
        <begin position="231"/>
        <end position="262"/>
    </location>
</feature>
<keyword evidence="3" id="KW-1185">Reference proteome</keyword>
<accession>A0ABR2JLI8</accession>
<comment type="caution">
    <text evidence="2">The sequence shown here is derived from an EMBL/GenBank/DDBJ whole genome shotgun (WGS) entry which is preliminary data.</text>
</comment>
<evidence type="ECO:0000313" key="2">
    <source>
        <dbReference type="EMBL" id="KAK8878288.1"/>
    </source>
</evidence>
<reference evidence="2 3" key="1">
    <citation type="submission" date="2024-04" db="EMBL/GenBank/DDBJ databases">
        <title>Tritrichomonas musculus Genome.</title>
        <authorList>
            <person name="Alves-Ferreira E."/>
            <person name="Grigg M."/>
            <person name="Lorenzi H."/>
            <person name="Galac M."/>
        </authorList>
    </citation>
    <scope>NUCLEOTIDE SEQUENCE [LARGE SCALE GENOMIC DNA]</scope>
    <source>
        <strain evidence="2 3">EAF2021</strain>
    </source>
</reference>